<dbReference type="Proteomes" id="UP001151760">
    <property type="component" value="Unassembled WGS sequence"/>
</dbReference>
<dbReference type="EMBL" id="BQNB010013397">
    <property type="protein sequence ID" value="GJT15456.1"/>
    <property type="molecule type" value="Genomic_DNA"/>
</dbReference>
<protein>
    <submittedName>
        <fullName evidence="2">Uncharacterized protein</fullName>
    </submittedName>
</protein>
<gene>
    <name evidence="2" type="ORF">Tco_0874162</name>
</gene>
<accession>A0ABQ5BKW0</accession>
<feature type="compositionally biased region" description="Low complexity" evidence="1">
    <location>
        <begin position="242"/>
        <end position="259"/>
    </location>
</feature>
<organism evidence="2 3">
    <name type="scientific">Tanacetum coccineum</name>
    <dbReference type="NCBI Taxonomy" id="301880"/>
    <lineage>
        <taxon>Eukaryota</taxon>
        <taxon>Viridiplantae</taxon>
        <taxon>Streptophyta</taxon>
        <taxon>Embryophyta</taxon>
        <taxon>Tracheophyta</taxon>
        <taxon>Spermatophyta</taxon>
        <taxon>Magnoliopsida</taxon>
        <taxon>eudicotyledons</taxon>
        <taxon>Gunneridae</taxon>
        <taxon>Pentapetalae</taxon>
        <taxon>asterids</taxon>
        <taxon>campanulids</taxon>
        <taxon>Asterales</taxon>
        <taxon>Asteraceae</taxon>
        <taxon>Asteroideae</taxon>
        <taxon>Anthemideae</taxon>
        <taxon>Anthemidinae</taxon>
        <taxon>Tanacetum</taxon>
    </lineage>
</organism>
<reference evidence="2" key="2">
    <citation type="submission" date="2022-01" db="EMBL/GenBank/DDBJ databases">
        <authorList>
            <person name="Yamashiro T."/>
            <person name="Shiraishi A."/>
            <person name="Satake H."/>
            <person name="Nakayama K."/>
        </authorList>
    </citation>
    <scope>NUCLEOTIDE SEQUENCE</scope>
</reference>
<evidence type="ECO:0000313" key="3">
    <source>
        <dbReference type="Proteomes" id="UP001151760"/>
    </source>
</evidence>
<keyword evidence="3" id="KW-1185">Reference proteome</keyword>
<proteinExistence type="predicted"/>
<feature type="region of interest" description="Disordered" evidence="1">
    <location>
        <begin position="229"/>
        <end position="259"/>
    </location>
</feature>
<sequence length="426" mass="47108">MGIHISFKGNCARFSRESPSASLAPNHTQVNALDKKLRSSLHNETTAEVLLTLVDVQLVAQKWKPLFLGSSPVIDTLLESVIELIGSVCLVSFWTLFKESIKARALLDSLNNQKETRDYSPSVSQGTTSKAVVQPDSTTCLKDHQKRRVFLIDDTAGKTTQKLLEERLLMRKKGKQEHTSSGCSNDHLRRFHGMMLPKEIWAAIRQESLEKGYDRFQKLLSQLDALGATKASSSKHKPSHNSGSYSSYTTSSSKATPTATPGLADEIAMNCIKISSVYKKGQVEAKSGWKKCNVAFDREKVDVSIAQIMGILPGSKFKGSTKKRQINWVEQTTLRNLNHALMAFTDDNELIDCGMSLKLLARESDEGYYDIPTFTAGFKTGRNTRCPPSLSGDYTPRAQEDIDDSFDGELESVSDASSSLLNLSIQ</sequence>
<reference evidence="2" key="1">
    <citation type="journal article" date="2022" name="Int. J. Mol. Sci.">
        <title>Draft Genome of Tanacetum Coccineum: Genomic Comparison of Closely Related Tanacetum-Family Plants.</title>
        <authorList>
            <person name="Yamashiro T."/>
            <person name="Shiraishi A."/>
            <person name="Nakayama K."/>
            <person name="Satake H."/>
        </authorList>
    </citation>
    <scope>NUCLEOTIDE SEQUENCE</scope>
</reference>
<evidence type="ECO:0000256" key="1">
    <source>
        <dbReference type="SAM" id="MobiDB-lite"/>
    </source>
</evidence>
<name>A0ABQ5BKW0_9ASTR</name>
<evidence type="ECO:0000313" key="2">
    <source>
        <dbReference type="EMBL" id="GJT15456.1"/>
    </source>
</evidence>
<comment type="caution">
    <text evidence="2">The sequence shown here is derived from an EMBL/GenBank/DDBJ whole genome shotgun (WGS) entry which is preliminary data.</text>
</comment>